<dbReference type="Gene3D" id="3.90.1200.10">
    <property type="match status" value="1"/>
</dbReference>
<keyword evidence="12" id="KW-0119">Carbohydrate metabolism</keyword>
<keyword evidence="17" id="KW-1185">Reference proteome</keyword>
<evidence type="ECO:0000256" key="7">
    <source>
        <dbReference type="ARBA" id="ARBA00022679"/>
    </source>
</evidence>
<evidence type="ECO:0000256" key="3">
    <source>
        <dbReference type="ARBA" id="ARBA00011245"/>
    </source>
</evidence>
<keyword evidence="10" id="KW-0067">ATP-binding</keyword>
<evidence type="ECO:0000313" key="16">
    <source>
        <dbReference type="EMBL" id="GGT64301.1"/>
    </source>
</evidence>
<keyword evidence="7" id="KW-0808">Transferase</keyword>
<feature type="domain" description="Maltokinase N-terminal cap" evidence="15">
    <location>
        <begin position="18"/>
        <end position="120"/>
    </location>
</feature>
<evidence type="ECO:0000256" key="5">
    <source>
        <dbReference type="ARBA" id="ARBA00013882"/>
    </source>
</evidence>
<dbReference type="EC" id="2.7.1.175" evidence="4"/>
<dbReference type="AlphaFoldDB" id="A0A918HHB4"/>
<dbReference type="EMBL" id="BMQQ01000047">
    <property type="protein sequence ID" value="GGT64301.1"/>
    <property type="molecule type" value="Genomic_DNA"/>
</dbReference>
<organism evidence="16 17">
    <name type="scientific">Streptomyces purpureus</name>
    <dbReference type="NCBI Taxonomy" id="1951"/>
    <lineage>
        <taxon>Bacteria</taxon>
        <taxon>Bacillati</taxon>
        <taxon>Actinomycetota</taxon>
        <taxon>Actinomycetes</taxon>
        <taxon>Kitasatosporales</taxon>
        <taxon>Streptomycetaceae</taxon>
        <taxon>Streptomyces</taxon>
    </lineage>
</organism>
<dbReference type="SUPFAM" id="SSF56112">
    <property type="entry name" value="Protein kinase-like (PK-like)"/>
    <property type="match status" value="1"/>
</dbReference>
<accession>A0A918HHB4</accession>
<evidence type="ECO:0000256" key="4">
    <source>
        <dbReference type="ARBA" id="ARBA00011962"/>
    </source>
</evidence>
<evidence type="ECO:0000313" key="17">
    <source>
        <dbReference type="Proteomes" id="UP000619486"/>
    </source>
</evidence>
<evidence type="ECO:0000259" key="15">
    <source>
        <dbReference type="Pfam" id="PF18085"/>
    </source>
</evidence>
<dbReference type="InterPro" id="IPR040999">
    <property type="entry name" value="Mak_N_cap"/>
</dbReference>
<keyword evidence="8" id="KW-0547">Nucleotide-binding</keyword>
<proteinExistence type="inferred from homology"/>
<evidence type="ECO:0000256" key="2">
    <source>
        <dbReference type="ARBA" id="ARBA00006219"/>
    </source>
</evidence>
<evidence type="ECO:0000256" key="14">
    <source>
        <dbReference type="ARBA" id="ARBA00049067"/>
    </source>
</evidence>
<evidence type="ECO:0000256" key="12">
    <source>
        <dbReference type="ARBA" id="ARBA00023277"/>
    </source>
</evidence>
<keyword evidence="9" id="KW-0418">Kinase</keyword>
<sequence>MTPPALAWGSLEHALKTWLPRQRWYPAKNRPLSHVSIAHTWPFTPTPTPGSGPGRRAGEGRAVAGVVLVTRAHFADGRPTETYQIPVGIHPAATPAASRPHDPATIAHLDGTLVYEATADPHLIGHLTGRPVATTRPLNAEQTNTSLIVDETHVLKIFRRLHTGTNPDLELQRALRPLAADHTPPLAGAVEGDIDGRRFTYALITRYLPAATDGWQAALAALATPHADFTADAHAMGTTTGRIHTALATAFPTRTLDTAGLTALAAHLTRRYHAARALVPALARHERAVYHACQALTHVSGPVRLQRIHGDLHLGQWLRCPQGWLLTDFEGEPAQPIDHRTRPHSTHADIAAMLRSFDYAAHHTPGSGPAAGDGPRAAAARFAERAQQAFLDGYTTATGDDPRHHPVLLRAHLLDKALYEAAYETTHRPQRAAIPLAALDRLTEGDTP</sequence>
<reference evidence="16" key="1">
    <citation type="journal article" date="2014" name="Int. J. Syst. Evol. Microbiol.">
        <title>Complete genome sequence of Corynebacterium casei LMG S-19264T (=DSM 44701T), isolated from a smear-ripened cheese.</title>
        <authorList>
            <consortium name="US DOE Joint Genome Institute (JGI-PGF)"/>
            <person name="Walter F."/>
            <person name="Albersmeier A."/>
            <person name="Kalinowski J."/>
            <person name="Ruckert C."/>
        </authorList>
    </citation>
    <scope>NUCLEOTIDE SEQUENCE</scope>
    <source>
        <strain evidence="16">JCM 3172</strain>
    </source>
</reference>
<dbReference type="RefSeq" id="WP_189205417.1">
    <property type="nucleotide sequence ID" value="NZ_BMQQ01000047.1"/>
</dbReference>
<dbReference type="Proteomes" id="UP000619486">
    <property type="component" value="Unassembled WGS sequence"/>
</dbReference>
<name>A0A918HHB4_9ACTN</name>
<comment type="similarity">
    <text evidence="2">Belongs to the aminoglycoside phosphotransferase family.</text>
</comment>
<reference evidence="16" key="2">
    <citation type="submission" date="2020-09" db="EMBL/GenBank/DDBJ databases">
        <authorList>
            <person name="Sun Q."/>
            <person name="Ohkuma M."/>
        </authorList>
    </citation>
    <scope>NUCLEOTIDE SEQUENCE</scope>
    <source>
        <strain evidence="16">JCM 3172</strain>
    </source>
</reference>
<comment type="pathway">
    <text evidence="1">Glycan biosynthesis; glycogen biosynthesis.</text>
</comment>
<gene>
    <name evidence="16" type="ORF">GCM10014713_66780</name>
</gene>
<dbReference type="Pfam" id="PF18085">
    <property type="entry name" value="Mak_N_cap"/>
    <property type="match status" value="1"/>
</dbReference>
<keyword evidence="6" id="KW-0321">Glycogen metabolism</keyword>
<evidence type="ECO:0000256" key="9">
    <source>
        <dbReference type="ARBA" id="ARBA00022777"/>
    </source>
</evidence>
<evidence type="ECO:0000256" key="8">
    <source>
        <dbReference type="ARBA" id="ARBA00022741"/>
    </source>
</evidence>
<dbReference type="GO" id="GO:0005524">
    <property type="term" value="F:ATP binding"/>
    <property type="evidence" value="ECO:0007669"/>
    <property type="project" value="UniProtKB-KW"/>
</dbReference>
<evidence type="ECO:0000256" key="13">
    <source>
        <dbReference type="ARBA" id="ARBA00031251"/>
    </source>
</evidence>
<dbReference type="GO" id="GO:0005978">
    <property type="term" value="P:glycogen biosynthetic process"/>
    <property type="evidence" value="ECO:0007669"/>
    <property type="project" value="UniProtKB-KW"/>
</dbReference>
<protein>
    <recommendedName>
        <fullName evidence="5">Maltokinase</fullName>
        <ecNumber evidence="4">2.7.1.175</ecNumber>
    </recommendedName>
    <alternativeName>
        <fullName evidence="13">Maltose-1-phosphate synthase</fullName>
    </alternativeName>
</protein>
<comment type="caution">
    <text evidence="16">The sequence shown here is derived from an EMBL/GenBank/DDBJ whole genome shotgun (WGS) entry which is preliminary data.</text>
</comment>
<dbReference type="GO" id="GO:0016301">
    <property type="term" value="F:kinase activity"/>
    <property type="evidence" value="ECO:0007669"/>
    <property type="project" value="UniProtKB-KW"/>
</dbReference>
<evidence type="ECO:0000256" key="6">
    <source>
        <dbReference type="ARBA" id="ARBA00022600"/>
    </source>
</evidence>
<keyword evidence="11" id="KW-0320">Glycogen biosynthesis</keyword>
<comment type="catalytic activity">
    <reaction evidence="14">
        <text>D-maltose + ATP = alpha-maltose 1-phosphate + ADP + H(+)</text>
        <dbReference type="Rhea" id="RHEA:31915"/>
        <dbReference type="ChEBI" id="CHEBI:15378"/>
        <dbReference type="ChEBI" id="CHEBI:17306"/>
        <dbReference type="ChEBI" id="CHEBI:30616"/>
        <dbReference type="ChEBI" id="CHEBI:63576"/>
        <dbReference type="ChEBI" id="CHEBI:456216"/>
        <dbReference type="EC" id="2.7.1.175"/>
    </reaction>
</comment>
<evidence type="ECO:0000256" key="10">
    <source>
        <dbReference type="ARBA" id="ARBA00022840"/>
    </source>
</evidence>
<dbReference type="InterPro" id="IPR011009">
    <property type="entry name" value="Kinase-like_dom_sf"/>
</dbReference>
<evidence type="ECO:0000256" key="1">
    <source>
        <dbReference type="ARBA" id="ARBA00004964"/>
    </source>
</evidence>
<evidence type="ECO:0000256" key="11">
    <source>
        <dbReference type="ARBA" id="ARBA00023056"/>
    </source>
</evidence>
<comment type="subunit">
    <text evidence="3">Monomer.</text>
</comment>